<evidence type="ECO:0008006" key="4">
    <source>
        <dbReference type="Google" id="ProtNLM"/>
    </source>
</evidence>
<evidence type="ECO:0000313" key="3">
    <source>
        <dbReference type="Proteomes" id="UP000058305"/>
    </source>
</evidence>
<keyword evidence="1" id="KW-0812">Transmembrane</keyword>
<name>A0A0X8E534_9MICO</name>
<keyword evidence="1" id="KW-1133">Transmembrane helix</keyword>
<reference evidence="3" key="2">
    <citation type="submission" date="2016-01" db="EMBL/GenBank/DDBJ databases">
        <title>First complete genome sequence of a species in the genus Microterricola, an extremophilic cold active enzyme producing strain ERGS5:02 isolated from Sikkim Himalaya.</title>
        <authorList>
            <person name="Kumar R."/>
            <person name="Singh D."/>
            <person name="Swarnkar M.K."/>
        </authorList>
    </citation>
    <scope>NUCLEOTIDE SEQUENCE [LARGE SCALE GENOMIC DNA]</scope>
    <source>
        <strain evidence="3">ERGS5:02</strain>
    </source>
</reference>
<protein>
    <recommendedName>
        <fullName evidence="4">DUF4012 domain-containing protein</fullName>
    </recommendedName>
</protein>
<reference evidence="2 3" key="1">
    <citation type="journal article" date="2016" name="J. Biotechnol.">
        <title>First complete genome sequence of a species in the genus Microterricola, an extremophilic cold active enzyme producing bacterial strain ERGS5:02 isolated from Sikkim Himalaya.</title>
        <authorList>
            <person name="Himanshu"/>
            <person name="Swarnkar M.K."/>
            <person name="Singh D."/>
            <person name="Kumar R."/>
        </authorList>
    </citation>
    <scope>NUCLEOTIDE SEQUENCE [LARGE SCALE GENOMIC DNA]</scope>
    <source>
        <strain evidence="2 3">ERGS5:02</strain>
    </source>
</reference>
<dbReference type="KEGG" id="mvd:AWU67_12665"/>
<accession>A0A0X8E534</accession>
<dbReference type="Pfam" id="PF13196">
    <property type="entry name" value="DUF4012"/>
    <property type="match status" value="1"/>
</dbReference>
<dbReference type="InterPro" id="IPR025101">
    <property type="entry name" value="DUF4012"/>
</dbReference>
<keyword evidence="3" id="KW-1185">Reference proteome</keyword>
<proteinExistence type="predicted"/>
<dbReference type="AlphaFoldDB" id="A0A0X8E534"/>
<evidence type="ECO:0000256" key="1">
    <source>
        <dbReference type="SAM" id="Phobius"/>
    </source>
</evidence>
<sequence length="609" mass="63077">MQKAADLAESARHARGKSGSGRTTVIWFIGTLLVVGLGATGWVGYQALTAKNSLEAAKGLIGTVKTQAAAADFAGIAQSAELLSDHTGTAVAAAHDPLWQAGEYVPVLGKNLTAVREMAEVVDSIAKGTVEPLASVAGGLSPESLKPVDGRINIEPIVQLSAAFGPAAEAFHSAVERGAAIDVDGTVGPVQDAGAELVGMLTSADDLIGSAASVIQIAPELLGANGPRTYVLMFQNLAEATALGGSSAALTEINVDNGAVAIGRQASSGDFPWRDKEGKGGPIVAPDPAVEDIYGPLMYTRLNLAPSRPDFPTAATIAKEFWQQHIGGNVDAVVSIDPVALAHILRATGPIAMSTGDQLSSDNAVRLLLNEVYFRYQGDDIPLSDAFFAEAAKSVFDSLMSPTTDMPQLVAAMAQSIGEHRILAWSPNPEVQATLERTPLSGVLPADNETQTTTGVFFRDMSASKMDYYLETAAALDTDVCTAESPTFTTTVDLRSTITPELAATLPAYIASAPWGGDKFRTQVFVYGPPGATLADATVVTQGVETTFDKSANDLGRPVAVFSVYLAPGETSQVVATFNAPAGSFGPADLRVTPMLIPTATTVSSPGCS</sequence>
<keyword evidence="1" id="KW-0472">Membrane</keyword>
<dbReference type="EMBL" id="CP014145">
    <property type="protein sequence ID" value="AMB59578.1"/>
    <property type="molecule type" value="Genomic_DNA"/>
</dbReference>
<evidence type="ECO:0000313" key="2">
    <source>
        <dbReference type="EMBL" id="AMB59578.1"/>
    </source>
</evidence>
<organism evidence="2 3">
    <name type="scientific">Microterricola viridarii</name>
    <dbReference type="NCBI Taxonomy" id="412690"/>
    <lineage>
        <taxon>Bacteria</taxon>
        <taxon>Bacillati</taxon>
        <taxon>Actinomycetota</taxon>
        <taxon>Actinomycetes</taxon>
        <taxon>Micrococcales</taxon>
        <taxon>Microbacteriaceae</taxon>
        <taxon>Microterricola</taxon>
    </lineage>
</organism>
<gene>
    <name evidence="2" type="ORF">AWU67_12665</name>
</gene>
<dbReference type="Proteomes" id="UP000058305">
    <property type="component" value="Chromosome"/>
</dbReference>
<feature type="transmembrane region" description="Helical" evidence="1">
    <location>
        <begin position="25"/>
        <end position="45"/>
    </location>
</feature>